<evidence type="ECO:0000256" key="1">
    <source>
        <dbReference type="ARBA" id="ARBA00005641"/>
    </source>
</evidence>
<proteinExistence type="inferred from homology"/>
<keyword evidence="2" id="KW-0378">Hydrolase</keyword>
<feature type="transmembrane region" description="Helical" evidence="9">
    <location>
        <begin position="147"/>
        <end position="170"/>
    </location>
</feature>
<dbReference type="Proteomes" id="UP001465976">
    <property type="component" value="Unassembled WGS sequence"/>
</dbReference>
<dbReference type="EC" id="3.2.1.58" evidence="7"/>
<keyword evidence="9" id="KW-0812">Transmembrane</keyword>
<sequence length="355" mass="39657">MSYPNHGRPEYSSYQSNNNYDSYNHPPSQPYNTTPVDHNQGYNSPYSSQYPTHSPYGTSSANLGDYNAQPQHSFAGQALYQQNSYAASNQSLNYAQSEYASSVYALNEPKEGGHNSTDVPMSPMGGKRNLEEKRAIYESPKKSKRKMFLVSGFGLIVILAVAGFAVYWFAFRKSSSNSSSGSGKSSQAVFGADGSSVLLENGTSFTYTNPHGGYWYYDVNDPFKNAAKAQSWTPALNETFNYGVDKIRGSPALFEKYKSNATHPVDEYTLHQVMSPDEIEEHYKTFITEQDFAEIAAAGLNFVRIPIPFWAIEVRDGEPFLPKVAWKYFLKGVEWARKYGIRINLDLHAVPGSQN</sequence>
<evidence type="ECO:0000256" key="2">
    <source>
        <dbReference type="ARBA" id="ARBA00022801"/>
    </source>
</evidence>
<feature type="non-terminal residue" evidence="10">
    <location>
        <position position="355"/>
    </location>
</feature>
<dbReference type="InterPro" id="IPR017853">
    <property type="entry name" value="GH"/>
</dbReference>
<dbReference type="Gene3D" id="3.20.20.80">
    <property type="entry name" value="Glycosidases"/>
    <property type="match status" value="1"/>
</dbReference>
<evidence type="ECO:0000256" key="3">
    <source>
        <dbReference type="ARBA" id="ARBA00023180"/>
    </source>
</evidence>
<dbReference type="PANTHER" id="PTHR31297">
    <property type="entry name" value="GLUCAN ENDO-1,6-BETA-GLUCOSIDASE B"/>
    <property type="match status" value="1"/>
</dbReference>
<gene>
    <name evidence="10" type="ORF">V5O48_016397</name>
</gene>
<reference evidence="10 11" key="1">
    <citation type="submission" date="2024-02" db="EMBL/GenBank/DDBJ databases">
        <title>A draft genome for the cacao thread blight pathogen Marasmius crinis-equi.</title>
        <authorList>
            <person name="Cohen S.P."/>
            <person name="Baruah I.K."/>
            <person name="Amoako-Attah I."/>
            <person name="Bukari Y."/>
            <person name="Meinhardt L.W."/>
            <person name="Bailey B.A."/>
        </authorList>
    </citation>
    <scope>NUCLEOTIDE SEQUENCE [LARGE SCALE GENOMIC DNA]</scope>
    <source>
        <strain evidence="10 11">GH-76</strain>
    </source>
</reference>
<comment type="caution">
    <text evidence="10">The sequence shown here is derived from an EMBL/GenBank/DDBJ whole genome shotgun (WGS) entry which is preliminary data.</text>
</comment>
<dbReference type="InterPro" id="IPR050386">
    <property type="entry name" value="Glycosyl_hydrolase_5"/>
</dbReference>
<feature type="region of interest" description="Disordered" evidence="8">
    <location>
        <begin position="108"/>
        <end position="127"/>
    </location>
</feature>
<comment type="catalytic activity">
    <reaction evidence="6">
        <text>Successive hydrolysis of beta-D-glucose units from the non-reducing ends of (1-&gt;3)-beta-D-glucans, releasing alpha-glucose.</text>
        <dbReference type="EC" id="3.2.1.58"/>
    </reaction>
</comment>
<evidence type="ECO:0000313" key="10">
    <source>
        <dbReference type="EMBL" id="KAL0565627.1"/>
    </source>
</evidence>
<feature type="compositionally biased region" description="Polar residues" evidence="8">
    <location>
        <begin position="30"/>
        <end position="68"/>
    </location>
</feature>
<organism evidence="10 11">
    <name type="scientific">Marasmius crinis-equi</name>
    <dbReference type="NCBI Taxonomy" id="585013"/>
    <lineage>
        <taxon>Eukaryota</taxon>
        <taxon>Fungi</taxon>
        <taxon>Dikarya</taxon>
        <taxon>Basidiomycota</taxon>
        <taxon>Agaricomycotina</taxon>
        <taxon>Agaricomycetes</taxon>
        <taxon>Agaricomycetidae</taxon>
        <taxon>Agaricales</taxon>
        <taxon>Marasmiineae</taxon>
        <taxon>Marasmiaceae</taxon>
        <taxon>Marasmius</taxon>
    </lineage>
</organism>
<keyword evidence="3" id="KW-0325">Glycoprotein</keyword>
<feature type="region of interest" description="Disordered" evidence="8">
    <location>
        <begin position="1"/>
        <end position="68"/>
    </location>
</feature>
<feature type="compositionally biased region" description="Low complexity" evidence="8">
    <location>
        <begin position="11"/>
        <end position="24"/>
    </location>
</feature>
<evidence type="ECO:0000256" key="8">
    <source>
        <dbReference type="SAM" id="MobiDB-lite"/>
    </source>
</evidence>
<evidence type="ECO:0000256" key="9">
    <source>
        <dbReference type="SAM" id="Phobius"/>
    </source>
</evidence>
<keyword evidence="5" id="KW-0961">Cell wall biogenesis/degradation</keyword>
<keyword evidence="11" id="KW-1185">Reference proteome</keyword>
<comment type="similarity">
    <text evidence="1">Belongs to the glycosyl hydrolase 5 (cellulase A) family.</text>
</comment>
<accession>A0ABR3ERV4</accession>
<name>A0ABR3ERV4_9AGAR</name>
<evidence type="ECO:0000256" key="4">
    <source>
        <dbReference type="ARBA" id="ARBA00023295"/>
    </source>
</evidence>
<evidence type="ECO:0000256" key="5">
    <source>
        <dbReference type="ARBA" id="ARBA00023316"/>
    </source>
</evidence>
<evidence type="ECO:0000256" key="7">
    <source>
        <dbReference type="ARBA" id="ARBA00038929"/>
    </source>
</evidence>
<keyword evidence="4" id="KW-0326">Glycosidase</keyword>
<dbReference type="EMBL" id="JBAHYK010002187">
    <property type="protein sequence ID" value="KAL0565627.1"/>
    <property type="molecule type" value="Genomic_DNA"/>
</dbReference>
<dbReference type="SUPFAM" id="SSF51445">
    <property type="entry name" value="(Trans)glycosidases"/>
    <property type="match status" value="1"/>
</dbReference>
<keyword evidence="9" id="KW-0472">Membrane</keyword>
<keyword evidence="9" id="KW-1133">Transmembrane helix</keyword>
<evidence type="ECO:0000256" key="6">
    <source>
        <dbReference type="ARBA" id="ARBA00036824"/>
    </source>
</evidence>
<evidence type="ECO:0000313" key="11">
    <source>
        <dbReference type="Proteomes" id="UP001465976"/>
    </source>
</evidence>
<protein>
    <recommendedName>
        <fullName evidence="7">glucan 1,3-beta-glucosidase</fullName>
        <ecNumber evidence="7">3.2.1.58</ecNumber>
    </recommendedName>
</protein>
<dbReference type="PANTHER" id="PTHR31297:SF34">
    <property type="entry name" value="GLUCAN 1,3-BETA-GLUCOSIDASE 2"/>
    <property type="match status" value="1"/>
</dbReference>